<evidence type="ECO:0000313" key="2">
    <source>
        <dbReference type="EMBL" id="TFE47217.1"/>
    </source>
</evidence>
<evidence type="ECO:0000259" key="1">
    <source>
        <dbReference type="Pfam" id="PF19933"/>
    </source>
</evidence>
<dbReference type="SUPFAM" id="SSF81901">
    <property type="entry name" value="HCP-like"/>
    <property type="match status" value="1"/>
</dbReference>
<feature type="domain" description="DUF6396" evidence="1">
    <location>
        <begin position="226"/>
        <end position="316"/>
    </location>
</feature>
<dbReference type="Proteomes" id="UP000297385">
    <property type="component" value="Unassembled WGS sequence"/>
</dbReference>
<evidence type="ECO:0000313" key="3">
    <source>
        <dbReference type="Proteomes" id="UP000297385"/>
    </source>
</evidence>
<dbReference type="PANTHER" id="PTHR11102">
    <property type="entry name" value="SEL-1-LIKE PROTEIN"/>
    <property type="match status" value="1"/>
</dbReference>
<sequence length="513" mass="57675">MSDLPRYEKLPLFNPHRTNFTCVYQDQHVPRVDPQAELRFQQALALDNPDIYYKDRDYPKIYQLYQQAAHRNHWKAMLNIASLVLSDYAVPEHDPEVAVRWVEKAMQLGVPDAYDMMGTYHQNGTIRGGDATSAYAFFQRAAEMGSPSAQTFLGYKIAGTYDDPNGEFWGNRTIGTQMLECAFAQSYGLAAYRLGFLYAGEYSVAEKTRARTVLQEGIKLGCAECASKLAVEFRGTYLNDGTSLVDQADKARAERYSQLGNALEHYQGRLKLPNLDKVLPLPPAPLPKWDGNKQTLIDAAKAVIPPAKPKSESHAALQGREQMPEGHGVMSLAESPYMVHGDQRVPESGYWLALFRTPRTPRAQFTPARSGRPEHYQAGERFEPATMTSLSHETMQWHYLGEARQLPPSREMFLAHMVRAGWLREISASTPIRQCAGYQRCPQQGIWEGRVAGAHPLAFLYNTWTQQAFVDQGQSFPDPRDRSLDVDRHDVLWTYLGSPNGEGAVPGVTNITL</sequence>
<gene>
    <name evidence="2" type="ORF">E2553_08960</name>
</gene>
<dbReference type="PANTHER" id="PTHR11102:SF160">
    <property type="entry name" value="ERAD-ASSOCIATED E3 UBIQUITIN-PROTEIN LIGASE COMPONENT HRD3"/>
    <property type="match status" value="1"/>
</dbReference>
<dbReference type="AlphaFoldDB" id="A0A4Y8NBM1"/>
<comment type="caution">
    <text evidence="2">The sequence shown here is derived from an EMBL/GenBank/DDBJ whole genome shotgun (WGS) entry which is preliminary data.</text>
</comment>
<protein>
    <submittedName>
        <fullName evidence="2">Sel1 repeat family protein</fullName>
    </submittedName>
</protein>
<name>A0A4Y8NBM1_9BURK</name>
<dbReference type="InterPro" id="IPR050767">
    <property type="entry name" value="Sel1_AlgK"/>
</dbReference>
<dbReference type="EMBL" id="SNVI01000001">
    <property type="protein sequence ID" value="TFE47217.1"/>
    <property type="molecule type" value="Genomic_DNA"/>
</dbReference>
<dbReference type="InterPro" id="IPR011990">
    <property type="entry name" value="TPR-like_helical_dom_sf"/>
</dbReference>
<dbReference type="Pfam" id="PF19933">
    <property type="entry name" value="DUF6396"/>
    <property type="match status" value="1"/>
</dbReference>
<accession>A0A4Y8NBM1</accession>
<proteinExistence type="predicted"/>
<organism evidence="2 3">
    <name type="scientific">Paraburkholderia dipogonis</name>
    <dbReference type="NCBI Taxonomy" id="1211383"/>
    <lineage>
        <taxon>Bacteria</taxon>
        <taxon>Pseudomonadati</taxon>
        <taxon>Pseudomonadota</taxon>
        <taxon>Betaproteobacteria</taxon>
        <taxon>Burkholderiales</taxon>
        <taxon>Burkholderiaceae</taxon>
        <taxon>Paraburkholderia</taxon>
    </lineage>
</organism>
<dbReference type="Gene3D" id="1.25.40.10">
    <property type="entry name" value="Tetratricopeptide repeat domain"/>
    <property type="match status" value="1"/>
</dbReference>
<dbReference type="InterPro" id="IPR045653">
    <property type="entry name" value="DUF6396"/>
</dbReference>
<reference evidence="2 3" key="1">
    <citation type="submission" date="2019-03" db="EMBL/GenBank/DDBJ databases">
        <title>Complete Genome Sequence of Paraburkholderia dipogonis ICMP 19430T, a Nitrogen-fixing Symbiont of the South African Invasive Legume Dipogon lignosus in New Zealand.</title>
        <authorList>
            <person name="De Meyer S.E."/>
        </authorList>
    </citation>
    <scope>NUCLEOTIDE SEQUENCE [LARGE SCALE GENOMIC DNA]</scope>
    <source>
        <strain evidence="2 3">ICMP 19430</strain>
    </source>
</reference>